<proteinExistence type="predicted"/>
<feature type="compositionally biased region" description="Basic residues" evidence="1">
    <location>
        <begin position="50"/>
        <end position="62"/>
    </location>
</feature>
<keyword evidence="2" id="KW-1185">Reference proteome</keyword>
<protein>
    <submittedName>
        <fullName evidence="3 4">Translation initiation factor IF-2-like isoform X2</fullName>
    </submittedName>
</protein>
<feature type="compositionally biased region" description="Low complexity" evidence="1">
    <location>
        <begin position="40"/>
        <end position="49"/>
    </location>
</feature>
<evidence type="ECO:0000313" key="3">
    <source>
        <dbReference type="RefSeq" id="XP_035867673.1"/>
    </source>
</evidence>
<dbReference type="RefSeq" id="XP_035867674.1">
    <property type="nucleotide sequence ID" value="XM_036011781.1"/>
</dbReference>
<accession>A0A7E6CND8</accession>
<feature type="compositionally biased region" description="Gly residues" evidence="1">
    <location>
        <begin position="104"/>
        <end position="118"/>
    </location>
</feature>
<dbReference type="AlphaFoldDB" id="A0A7E6CND8"/>
<feature type="compositionally biased region" description="Pro residues" evidence="1">
    <location>
        <begin position="27"/>
        <end position="39"/>
    </location>
</feature>
<sequence>MLLGHRGWPTCCLPPRAAPGKRRRPSRPPPAPGTRPPAPGAAARALGPPKGRRTRRRPRRTYRAGSPAPPARHPAAAAVSTEQRAHTALGQIQRSRAQRRGPRRGSGVGLGEGGAVRGGEGREQQVLQLPSVPTARQRRARDAGGEGSARSANEFTFFFSPALSPSPFPPAPPASSLAAGGRGPARVFGSRPGSGRTETAREELEGKVGRRAGRAAREQHPGPCVCVAGDAPAECARAGRVHVSVCVSVGARRAEEPTMRFPLRVDRGRAQSQGELDRLRPFIILASSAPQLVKMTGWAFQVS</sequence>
<reference evidence="3 4" key="1">
    <citation type="submission" date="2025-04" db="UniProtKB">
        <authorList>
            <consortium name="RefSeq"/>
        </authorList>
    </citation>
    <scope>IDENTIFICATION</scope>
    <source>
        <tissue evidence="3 4">Muscle</tissue>
    </source>
</reference>
<dbReference type="RefSeq" id="XP_035867673.1">
    <property type="nucleotide sequence ID" value="XM_036011780.1"/>
</dbReference>
<organism evidence="2 4">
    <name type="scientific">Phyllostomus discolor</name>
    <name type="common">pale spear-nosed bat</name>
    <dbReference type="NCBI Taxonomy" id="89673"/>
    <lineage>
        <taxon>Eukaryota</taxon>
        <taxon>Metazoa</taxon>
        <taxon>Chordata</taxon>
        <taxon>Craniata</taxon>
        <taxon>Vertebrata</taxon>
        <taxon>Euteleostomi</taxon>
        <taxon>Mammalia</taxon>
        <taxon>Eutheria</taxon>
        <taxon>Laurasiatheria</taxon>
        <taxon>Chiroptera</taxon>
        <taxon>Yangochiroptera</taxon>
        <taxon>Phyllostomidae</taxon>
        <taxon>Phyllostominae</taxon>
        <taxon>Phyllostomus</taxon>
    </lineage>
</organism>
<evidence type="ECO:0000256" key="1">
    <source>
        <dbReference type="SAM" id="MobiDB-lite"/>
    </source>
</evidence>
<feature type="compositionally biased region" description="Basic and acidic residues" evidence="1">
    <location>
        <begin position="198"/>
        <end position="208"/>
    </location>
</feature>
<dbReference type="Proteomes" id="UP000504628">
    <property type="component" value="Chromosome 11"/>
</dbReference>
<dbReference type="GeneID" id="118497459"/>
<evidence type="ECO:0000313" key="2">
    <source>
        <dbReference type="Proteomes" id="UP000504628"/>
    </source>
</evidence>
<feature type="region of interest" description="Disordered" evidence="1">
    <location>
        <begin position="1"/>
        <end position="149"/>
    </location>
</feature>
<feature type="region of interest" description="Disordered" evidence="1">
    <location>
        <begin position="168"/>
        <end position="215"/>
    </location>
</feature>
<evidence type="ECO:0000313" key="4">
    <source>
        <dbReference type="RefSeq" id="XP_035867674.1"/>
    </source>
</evidence>
<name>A0A7E6CND8_9CHIR</name>
<gene>
    <name evidence="3 4" type="primary">LOC118497459</name>
</gene>